<feature type="signal peptide" evidence="1">
    <location>
        <begin position="1"/>
        <end position="20"/>
    </location>
</feature>
<proteinExistence type="predicted"/>
<dbReference type="AlphaFoldDB" id="A0A0E9QR15"/>
<accession>A0A0E9QR15</accession>
<protein>
    <submittedName>
        <fullName evidence="2">Uncharacterized protein</fullName>
    </submittedName>
</protein>
<feature type="chain" id="PRO_5002431973" evidence="1">
    <location>
        <begin position="21"/>
        <end position="54"/>
    </location>
</feature>
<name>A0A0E9QR15_ANGAN</name>
<dbReference type="EMBL" id="GBXM01089328">
    <property type="protein sequence ID" value="JAH19249.1"/>
    <property type="molecule type" value="Transcribed_RNA"/>
</dbReference>
<reference evidence="2" key="1">
    <citation type="submission" date="2014-11" db="EMBL/GenBank/DDBJ databases">
        <authorList>
            <person name="Amaro Gonzalez C."/>
        </authorList>
    </citation>
    <scope>NUCLEOTIDE SEQUENCE</scope>
</reference>
<evidence type="ECO:0000256" key="1">
    <source>
        <dbReference type="SAM" id="SignalP"/>
    </source>
</evidence>
<organism evidence="2">
    <name type="scientific">Anguilla anguilla</name>
    <name type="common">European freshwater eel</name>
    <name type="synonym">Muraena anguilla</name>
    <dbReference type="NCBI Taxonomy" id="7936"/>
    <lineage>
        <taxon>Eukaryota</taxon>
        <taxon>Metazoa</taxon>
        <taxon>Chordata</taxon>
        <taxon>Craniata</taxon>
        <taxon>Vertebrata</taxon>
        <taxon>Euteleostomi</taxon>
        <taxon>Actinopterygii</taxon>
        <taxon>Neopterygii</taxon>
        <taxon>Teleostei</taxon>
        <taxon>Anguilliformes</taxon>
        <taxon>Anguillidae</taxon>
        <taxon>Anguilla</taxon>
    </lineage>
</organism>
<sequence>MWLLAFILPIIRLYLVGIKSSSVPAFQQVFPLTSFSQTEWTGCHSDWGCQRDGL</sequence>
<reference evidence="2" key="2">
    <citation type="journal article" date="2015" name="Fish Shellfish Immunol.">
        <title>Early steps in the European eel (Anguilla anguilla)-Vibrio vulnificus interaction in the gills: Role of the RtxA13 toxin.</title>
        <authorList>
            <person name="Callol A."/>
            <person name="Pajuelo D."/>
            <person name="Ebbesson L."/>
            <person name="Teles M."/>
            <person name="MacKenzie S."/>
            <person name="Amaro C."/>
        </authorList>
    </citation>
    <scope>NUCLEOTIDE SEQUENCE</scope>
</reference>
<keyword evidence="1" id="KW-0732">Signal</keyword>
<evidence type="ECO:0000313" key="2">
    <source>
        <dbReference type="EMBL" id="JAH19249.1"/>
    </source>
</evidence>